<comment type="caution">
    <text evidence="6">The sequence shown here is derived from an EMBL/GenBank/DDBJ whole genome shotgun (WGS) entry which is preliminary data.</text>
</comment>
<reference evidence="6 7" key="1">
    <citation type="submission" date="2016-01" db="EMBL/GenBank/DDBJ databases">
        <authorList>
            <person name="Brown R."/>
        </authorList>
    </citation>
    <scope>NUCLEOTIDE SEQUENCE [LARGE SCALE GENOMIC DNA]</scope>
    <source>
        <strain evidence="6">Sporomusa sphaeroides DSM 2875</strain>
    </source>
</reference>
<keyword evidence="2 3" id="KW-0802">TPR repeat</keyword>
<dbReference type="InterPro" id="IPR019734">
    <property type="entry name" value="TPR_rpt"/>
</dbReference>
<evidence type="ECO:0000256" key="1">
    <source>
        <dbReference type="ARBA" id="ARBA00022737"/>
    </source>
</evidence>
<feature type="chain" id="PRO_5045311665" evidence="5">
    <location>
        <begin position="35"/>
        <end position="521"/>
    </location>
</feature>
<feature type="repeat" description="TPR" evidence="3">
    <location>
        <begin position="431"/>
        <end position="464"/>
    </location>
</feature>
<dbReference type="Pfam" id="PF13181">
    <property type="entry name" value="TPR_8"/>
    <property type="match status" value="2"/>
</dbReference>
<feature type="repeat" description="TPR" evidence="3">
    <location>
        <begin position="227"/>
        <end position="260"/>
    </location>
</feature>
<evidence type="ECO:0000313" key="7">
    <source>
        <dbReference type="Proteomes" id="UP000245702"/>
    </source>
</evidence>
<dbReference type="Pfam" id="PF13414">
    <property type="entry name" value="TPR_11"/>
    <property type="match status" value="1"/>
</dbReference>
<dbReference type="Gene3D" id="1.25.40.10">
    <property type="entry name" value="Tetratricopeptide repeat domain"/>
    <property type="match status" value="4"/>
</dbReference>
<sequence>MYIGLDCLLNRTNFIRCIALILFLFFTAMLPANAEIQTITASGEYTMAEGETMPVAKERALAEAIKSAAEQAGIYIESYGRTSNVVLSEDEVNILSRGIVEVLNKQYDEPRYFGNTCYLRVTITAMVNTDNIEALRQRFQSGALAIDLKRMQAVYEDCQQDIKKLKAQLAQASGNKKKDIVQRIAENERRYRIAGLIEQGYNSAVQENYEASVQAFTQAIDLDQNYAFAYFSRGNAYYELQQLDAALADHNKAIALDPAYDYAYYSRGVVYDNLNRCDLALADYDQAIAINPNNVYARNNRGIIYARDGRYDMALADYNKAIALDPTITNVYDNRGNAYFALGQYQQALADYEQSIRLNPSCQEAYQSRGQAKSILEQYEPAIADFNQAILLGLNTTHVYRNRGMAHHQLARYQEAITDYDKAIQLDPSDAINYFYRGVSKYGLKQFEAAIADCDKAIELNPGKLSDTYFYKGLSLVYLQRAQEAIDALRLYIRYGNEADRIEFAKSIIIQLEGMLQAGYK</sequence>
<dbReference type="Proteomes" id="UP000245702">
    <property type="component" value="Unassembled WGS sequence"/>
</dbReference>
<keyword evidence="4" id="KW-0175">Coiled coil</keyword>
<dbReference type="PANTHER" id="PTHR44858">
    <property type="entry name" value="TETRATRICOPEPTIDE REPEAT PROTEIN 6"/>
    <property type="match status" value="1"/>
</dbReference>
<evidence type="ECO:0000313" key="6">
    <source>
        <dbReference type="EMBL" id="CVK20759.1"/>
    </source>
</evidence>
<evidence type="ECO:0000256" key="4">
    <source>
        <dbReference type="SAM" id="Coils"/>
    </source>
</evidence>
<dbReference type="SMART" id="SM00028">
    <property type="entry name" value="TPR"/>
    <property type="match status" value="8"/>
</dbReference>
<feature type="repeat" description="TPR" evidence="3">
    <location>
        <begin position="329"/>
        <end position="362"/>
    </location>
</feature>
<feature type="repeat" description="TPR" evidence="3">
    <location>
        <begin position="261"/>
        <end position="294"/>
    </location>
</feature>
<protein>
    <submittedName>
        <fullName evidence="6">TPR repeat-containing protein YrrB</fullName>
    </submittedName>
</protein>
<accession>A0ABM9W6G7</accession>
<organism evidence="6 7">
    <name type="scientific">Sporomusa sphaeroides DSM 2875</name>
    <dbReference type="NCBI Taxonomy" id="1337886"/>
    <lineage>
        <taxon>Bacteria</taxon>
        <taxon>Bacillati</taxon>
        <taxon>Bacillota</taxon>
        <taxon>Negativicutes</taxon>
        <taxon>Selenomonadales</taxon>
        <taxon>Sporomusaceae</taxon>
        <taxon>Sporomusa</taxon>
    </lineage>
</organism>
<dbReference type="InterPro" id="IPR011990">
    <property type="entry name" value="TPR-like_helical_dom_sf"/>
</dbReference>
<dbReference type="EMBL" id="FCOW01000023">
    <property type="protein sequence ID" value="CVK20759.1"/>
    <property type="molecule type" value="Genomic_DNA"/>
</dbReference>
<dbReference type="InterPro" id="IPR050498">
    <property type="entry name" value="Ycf3"/>
</dbReference>
<keyword evidence="7" id="KW-1185">Reference proteome</keyword>
<feature type="coiled-coil region" evidence="4">
    <location>
        <begin position="148"/>
        <end position="175"/>
    </location>
</feature>
<name>A0ABM9W6G7_9FIRM</name>
<dbReference type="SUPFAM" id="SSF48452">
    <property type="entry name" value="TPR-like"/>
    <property type="match status" value="1"/>
</dbReference>
<feature type="signal peptide" evidence="5">
    <location>
        <begin position="1"/>
        <end position="34"/>
    </location>
</feature>
<feature type="repeat" description="TPR" evidence="3">
    <location>
        <begin position="295"/>
        <end position="328"/>
    </location>
</feature>
<dbReference type="PROSITE" id="PS50005">
    <property type="entry name" value="TPR"/>
    <property type="match status" value="6"/>
</dbReference>
<dbReference type="PANTHER" id="PTHR44858:SF1">
    <property type="entry name" value="UDP-N-ACETYLGLUCOSAMINE--PEPTIDE N-ACETYLGLUCOSAMINYLTRANSFERASE SPINDLY-RELATED"/>
    <property type="match status" value="1"/>
</dbReference>
<proteinExistence type="predicted"/>
<dbReference type="PROSITE" id="PS50293">
    <property type="entry name" value="TPR_REGION"/>
    <property type="match status" value="3"/>
</dbReference>
<evidence type="ECO:0000256" key="5">
    <source>
        <dbReference type="SAM" id="SignalP"/>
    </source>
</evidence>
<keyword evidence="1" id="KW-0677">Repeat</keyword>
<dbReference type="Pfam" id="PF00515">
    <property type="entry name" value="TPR_1"/>
    <property type="match status" value="3"/>
</dbReference>
<gene>
    <name evidence="6" type="primary">yrrB_3</name>
    <name evidence="6" type="ORF">SSPH_03427</name>
</gene>
<evidence type="ECO:0000256" key="3">
    <source>
        <dbReference type="PROSITE-ProRule" id="PRU00339"/>
    </source>
</evidence>
<feature type="repeat" description="TPR" evidence="3">
    <location>
        <begin position="397"/>
        <end position="430"/>
    </location>
</feature>
<keyword evidence="5" id="KW-0732">Signal</keyword>
<evidence type="ECO:0000256" key="2">
    <source>
        <dbReference type="ARBA" id="ARBA00022803"/>
    </source>
</evidence>